<dbReference type="Proteomes" id="UP001175211">
    <property type="component" value="Unassembled WGS sequence"/>
</dbReference>
<sequence>MNEHACFRLRNDQFLTHSETDHRHLPHSKPPPPPPLPPPTMPLLCPCRKCNCRFGTQEMVGQLQAPEYTARFNHLLATNDVPLDEEIHSFAAISAEKEELRNKVRRQITRLRDSMDYLLALQEKTEWEIANYNTVRAPLRRLPDDMLSEIFFQCMDEIDIKQNTDRIGKDRDVISSLDYRQAPWLLTRVCKHWRAIALSHPRLWSIISVNTPRGRYAGSSTHMQALELQLQRSGTCSLSVTLRSTTMLASSPTLELLVSSSHRWQKLLTAVPIQAYRDLCKIEGNLPLLEEFYGLTTVDMYQINSVPALEFTGLRGAPMLKKVAGSPGILSHISLHTPQITAAEVIRAPATSQELVAILGRLQSLERSSLLCLPATESGDLEGANVTMAHLRHLSLPMSTTILAGLTLPVLTMLTLKGDISVDIVLSHIQRSRSTVREITIASDGIVEADCTRAQ</sequence>
<keyword evidence="2" id="KW-1185">Reference proteome</keyword>
<dbReference type="RefSeq" id="XP_060323395.1">
    <property type="nucleotide sequence ID" value="XM_060466174.1"/>
</dbReference>
<gene>
    <name evidence="1" type="ORF">EV420DRAFT_1167745</name>
</gene>
<dbReference type="AlphaFoldDB" id="A0AA39JDV6"/>
<proteinExistence type="predicted"/>
<reference evidence="1" key="1">
    <citation type="submission" date="2023-06" db="EMBL/GenBank/DDBJ databases">
        <authorList>
            <consortium name="Lawrence Berkeley National Laboratory"/>
            <person name="Ahrendt S."/>
            <person name="Sahu N."/>
            <person name="Indic B."/>
            <person name="Wong-Bajracharya J."/>
            <person name="Merenyi Z."/>
            <person name="Ke H.-M."/>
            <person name="Monk M."/>
            <person name="Kocsube S."/>
            <person name="Drula E."/>
            <person name="Lipzen A."/>
            <person name="Balint B."/>
            <person name="Henrissat B."/>
            <person name="Andreopoulos B."/>
            <person name="Martin F.M."/>
            <person name="Harder C.B."/>
            <person name="Rigling D."/>
            <person name="Ford K.L."/>
            <person name="Foster G.D."/>
            <person name="Pangilinan J."/>
            <person name="Papanicolaou A."/>
            <person name="Barry K."/>
            <person name="LaButti K."/>
            <person name="Viragh M."/>
            <person name="Koriabine M."/>
            <person name="Yan M."/>
            <person name="Riley R."/>
            <person name="Champramary S."/>
            <person name="Plett K.L."/>
            <person name="Tsai I.J."/>
            <person name="Slot J."/>
            <person name="Sipos G."/>
            <person name="Plett J."/>
            <person name="Nagy L.G."/>
            <person name="Grigoriev I.V."/>
        </authorList>
    </citation>
    <scope>NUCLEOTIDE SEQUENCE</scope>
    <source>
        <strain evidence="1">CCBAS 213</strain>
    </source>
</reference>
<evidence type="ECO:0000313" key="2">
    <source>
        <dbReference type="Proteomes" id="UP001175211"/>
    </source>
</evidence>
<name>A0AA39JDV6_ARMTA</name>
<evidence type="ECO:0008006" key="3">
    <source>
        <dbReference type="Google" id="ProtNLM"/>
    </source>
</evidence>
<organism evidence="1 2">
    <name type="scientific">Armillaria tabescens</name>
    <name type="common">Ringless honey mushroom</name>
    <name type="synonym">Agaricus tabescens</name>
    <dbReference type="NCBI Taxonomy" id="1929756"/>
    <lineage>
        <taxon>Eukaryota</taxon>
        <taxon>Fungi</taxon>
        <taxon>Dikarya</taxon>
        <taxon>Basidiomycota</taxon>
        <taxon>Agaricomycotina</taxon>
        <taxon>Agaricomycetes</taxon>
        <taxon>Agaricomycetidae</taxon>
        <taxon>Agaricales</taxon>
        <taxon>Marasmiineae</taxon>
        <taxon>Physalacriaceae</taxon>
        <taxon>Desarmillaria</taxon>
    </lineage>
</organism>
<comment type="caution">
    <text evidence="1">The sequence shown here is derived from an EMBL/GenBank/DDBJ whole genome shotgun (WGS) entry which is preliminary data.</text>
</comment>
<protein>
    <recommendedName>
        <fullName evidence="3">F-box domain-containing protein</fullName>
    </recommendedName>
</protein>
<dbReference type="EMBL" id="JAUEPS010000081">
    <property type="protein sequence ID" value="KAK0439946.1"/>
    <property type="molecule type" value="Genomic_DNA"/>
</dbReference>
<dbReference type="GeneID" id="85349722"/>
<evidence type="ECO:0000313" key="1">
    <source>
        <dbReference type="EMBL" id="KAK0439946.1"/>
    </source>
</evidence>
<accession>A0AA39JDV6</accession>